<protein>
    <submittedName>
        <fullName evidence="1">Uncharacterized protein</fullName>
    </submittedName>
</protein>
<evidence type="ECO:0000313" key="1">
    <source>
        <dbReference type="EMBL" id="ORB75311.1"/>
    </source>
</evidence>
<dbReference type="STRING" id="1783.BST44_05610"/>
<keyword evidence="2" id="KW-1185">Reference proteome</keyword>
<comment type="caution">
    <text evidence="1">The sequence shown here is derived from an EMBL/GenBank/DDBJ whole genome shotgun (WGS) entry which is preliminary data.</text>
</comment>
<dbReference type="AlphaFoldDB" id="A0A1X0KK15"/>
<dbReference type="OrthoDB" id="3292386at2"/>
<organism evidence="1 2">
    <name type="scientific">Mycobacterium scrofulaceum</name>
    <dbReference type="NCBI Taxonomy" id="1783"/>
    <lineage>
        <taxon>Bacteria</taxon>
        <taxon>Bacillati</taxon>
        <taxon>Actinomycetota</taxon>
        <taxon>Actinomycetes</taxon>
        <taxon>Mycobacteriales</taxon>
        <taxon>Mycobacteriaceae</taxon>
        <taxon>Mycobacterium</taxon>
    </lineage>
</organism>
<accession>A0A1X0KK15</accession>
<dbReference type="RefSeq" id="WP_083175562.1">
    <property type="nucleotide sequence ID" value="NZ_MVIJ01000005.1"/>
</dbReference>
<gene>
    <name evidence="1" type="ORF">BST44_05610</name>
</gene>
<sequence>MQRALNSRAVIDQAIDPWPLRQRRGSLPARPSQISRVEDLKLHAVAERLIEEAVRRARARHR</sequence>
<evidence type="ECO:0000313" key="2">
    <source>
        <dbReference type="Proteomes" id="UP000192601"/>
    </source>
</evidence>
<dbReference type="Proteomes" id="UP000192601">
    <property type="component" value="Unassembled WGS sequence"/>
</dbReference>
<reference evidence="1 2" key="1">
    <citation type="submission" date="2017-02" db="EMBL/GenBank/DDBJ databases">
        <title>The new phylogeny of genus Mycobacterium.</title>
        <authorList>
            <person name="Tortoli E."/>
            <person name="Trovato A."/>
            <person name="Cirillo D.M."/>
        </authorList>
    </citation>
    <scope>NUCLEOTIDE SEQUENCE [LARGE SCALE GENOMIC DNA]</scope>
    <source>
        <strain evidence="1 2">DSM 43992</strain>
    </source>
</reference>
<proteinExistence type="predicted"/>
<dbReference type="EMBL" id="MVIJ01000005">
    <property type="protein sequence ID" value="ORB75311.1"/>
    <property type="molecule type" value="Genomic_DNA"/>
</dbReference>
<name>A0A1X0KK15_MYCSC</name>